<evidence type="ECO:0000313" key="2">
    <source>
        <dbReference type="EMBL" id="RNF28036.1"/>
    </source>
</evidence>
<proteinExistence type="predicted"/>
<feature type="compositionally biased region" description="Low complexity" evidence="1">
    <location>
        <begin position="78"/>
        <end position="87"/>
    </location>
</feature>
<feature type="non-terminal residue" evidence="2">
    <location>
        <position position="87"/>
    </location>
</feature>
<sequence>MRFSVFLARHRRLLPAGLASLLLHLLAIAWVDARLAPPAVTVGNPALALRLVDAPPAAPAPQTPDLPAPEVPAPDAAPVPAVDAPAD</sequence>
<dbReference type="EMBL" id="JSAB01000416">
    <property type="protein sequence ID" value="RNF28036.1"/>
    <property type="molecule type" value="Genomic_DNA"/>
</dbReference>
<dbReference type="Proteomes" id="UP000283254">
    <property type="component" value="Unassembled WGS sequence"/>
</dbReference>
<keyword evidence="3" id="KW-1185">Reference proteome</keyword>
<evidence type="ECO:0000256" key="1">
    <source>
        <dbReference type="SAM" id="MobiDB-lite"/>
    </source>
</evidence>
<feature type="region of interest" description="Disordered" evidence="1">
    <location>
        <begin position="57"/>
        <end position="87"/>
    </location>
</feature>
<accession>A0A422QDY5</accession>
<gene>
    <name evidence="2" type="ORF">NM04_25335</name>
</gene>
<comment type="caution">
    <text evidence="2">The sequence shown here is derived from an EMBL/GenBank/DDBJ whole genome shotgun (WGS) entry which is preliminary data.</text>
</comment>
<organism evidence="2 3">
    <name type="scientific">Massilia aurea</name>
    <dbReference type="NCBI Taxonomy" id="373040"/>
    <lineage>
        <taxon>Bacteria</taxon>
        <taxon>Pseudomonadati</taxon>
        <taxon>Pseudomonadota</taxon>
        <taxon>Betaproteobacteria</taxon>
        <taxon>Burkholderiales</taxon>
        <taxon>Oxalobacteraceae</taxon>
        <taxon>Telluria group</taxon>
        <taxon>Massilia</taxon>
    </lineage>
</organism>
<name>A0A422QDY5_9BURK</name>
<evidence type="ECO:0000313" key="3">
    <source>
        <dbReference type="Proteomes" id="UP000283254"/>
    </source>
</evidence>
<reference evidence="2" key="1">
    <citation type="submission" date="2014-10" db="EMBL/GenBank/DDBJ databases">
        <title>Massilia sp. genome.</title>
        <authorList>
            <person name="Xu B."/>
            <person name="Dai L."/>
            <person name="Huang Z."/>
        </authorList>
    </citation>
    <scope>NUCLEOTIDE SEQUENCE [LARGE SCALE GENOMIC DNA]</scope>
    <source>
        <strain evidence="2">CFS-1</strain>
    </source>
</reference>
<dbReference type="AlphaFoldDB" id="A0A422QDY5"/>
<protein>
    <submittedName>
        <fullName evidence="2">Uncharacterized protein</fullName>
    </submittedName>
</protein>
<feature type="compositionally biased region" description="Pro residues" evidence="1">
    <location>
        <begin position="57"/>
        <end position="77"/>
    </location>
</feature>